<dbReference type="EMBL" id="JAPTSV010000007">
    <property type="protein sequence ID" value="KAJ1526243.1"/>
    <property type="molecule type" value="Genomic_DNA"/>
</dbReference>
<protein>
    <submittedName>
        <fullName evidence="2">Uncharacterized protein</fullName>
    </submittedName>
</protein>
<sequence>MPARLPSSEWCEAFQLQQGVGLRVAGVRMQQQRRRRRLLRGDRSQQQQHHGPERRVSGRAAGPRGAPSGGQPPTANPPARLPAQPSSEEVVPAELWAAGAAAGAAQTPEAPHHALSL</sequence>
<feature type="compositionally biased region" description="Low complexity" evidence="1">
    <location>
        <begin position="58"/>
        <end position="73"/>
    </location>
</feature>
<dbReference type="Proteomes" id="UP001075354">
    <property type="component" value="Chromosome 7"/>
</dbReference>
<feature type="region of interest" description="Disordered" evidence="1">
    <location>
        <begin position="33"/>
        <end position="117"/>
    </location>
</feature>
<keyword evidence="3" id="KW-1185">Reference proteome</keyword>
<evidence type="ECO:0000256" key="1">
    <source>
        <dbReference type="SAM" id="MobiDB-lite"/>
    </source>
</evidence>
<organism evidence="2 3">
    <name type="scientific">Megalurothrips usitatus</name>
    <name type="common">bean blossom thrips</name>
    <dbReference type="NCBI Taxonomy" id="439358"/>
    <lineage>
        <taxon>Eukaryota</taxon>
        <taxon>Metazoa</taxon>
        <taxon>Ecdysozoa</taxon>
        <taxon>Arthropoda</taxon>
        <taxon>Hexapoda</taxon>
        <taxon>Insecta</taxon>
        <taxon>Pterygota</taxon>
        <taxon>Neoptera</taxon>
        <taxon>Paraneoptera</taxon>
        <taxon>Thysanoptera</taxon>
        <taxon>Terebrantia</taxon>
        <taxon>Thripoidea</taxon>
        <taxon>Thripidae</taxon>
        <taxon>Megalurothrips</taxon>
    </lineage>
</organism>
<evidence type="ECO:0000313" key="2">
    <source>
        <dbReference type="EMBL" id="KAJ1526243.1"/>
    </source>
</evidence>
<dbReference type="AlphaFoldDB" id="A0AAV7XJH3"/>
<gene>
    <name evidence="2" type="ORF">ONE63_009399</name>
</gene>
<proteinExistence type="predicted"/>
<name>A0AAV7XJH3_9NEOP</name>
<evidence type="ECO:0000313" key="3">
    <source>
        <dbReference type="Proteomes" id="UP001075354"/>
    </source>
</evidence>
<comment type="caution">
    <text evidence="2">The sequence shown here is derived from an EMBL/GenBank/DDBJ whole genome shotgun (WGS) entry which is preliminary data.</text>
</comment>
<reference evidence="2" key="1">
    <citation type="submission" date="2022-12" db="EMBL/GenBank/DDBJ databases">
        <title>Chromosome-level genome assembly of the bean flower thrips Megalurothrips usitatus.</title>
        <authorList>
            <person name="Ma L."/>
            <person name="Liu Q."/>
            <person name="Li H."/>
            <person name="Cai W."/>
        </authorList>
    </citation>
    <scope>NUCLEOTIDE SEQUENCE</scope>
    <source>
        <strain evidence="2">Cailab_2022a</strain>
    </source>
</reference>
<accession>A0AAV7XJH3</accession>